<comment type="similarity">
    <text evidence="1">Belongs to the PPR family. PCMP-H subfamily.</text>
</comment>
<evidence type="ECO:0000256" key="1">
    <source>
        <dbReference type="ARBA" id="ARBA00006643"/>
    </source>
</evidence>
<dbReference type="GO" id="GO:0008270">
    <property type="term" value="F:zinc ion binding"/>
    <property type="evidence" value="ECO:0007669"/>
    <property type="project" value="InterPro"/>
</dbReference>
<dbReference type="GO" id="GO:0003723">
    <property type="term" value="F:RNA binding"/>
    <property type="evidence" value="ECO:0000318"/>
    <property type="project" value="GO_Central"/>
</dbReference>
<organism evidence="5 6">
    <name type="scientific">Lactuca sativa</name>
    <name type="common">Garden lettuce</name>
    <dbReference type="NCBI Taxonomy" id="4236"/>
    <lineage>
        <taxon>Eukaryota</taxon>
        <taxon>Viridiplantae</taxon>
        <taxon>Streptophyta</taxon>
        <taxon>Embryophyta</taxon>
        <taxon>Tracheophyta</taxon>
        <taxon>Spermatophyta</taxon>
        <taxon>Magnoliopsida</taxon>
        <taxon>eudicotyledons</taxon>
        <taxon>Gunneridae</taxon>
        <taxon>Pentapetalae</taxon>
        <taxon>asterids</taxon>
        <taxon>campanulids</taxon>
        <taxon>Asterales</taxon>
        <taxon>Asteraceae</taxon>
        <taxon>Cichorioideae</taxon>
        <taxon>Cichorieae</taxon>
        <taxon>Lactucinae</taxon>
        <taxon>Lactuca</taxon>
    </lineage>
</organism>
<evidence type="ECO:0000259" key="4">
    <source>
        <dbReference type="Pfam" id="PF14432"/>
    </source>
</evidence>
<feature type="repeat" description="PPR" evidence="3">
    <location>
        <begin position="421"/>
        <end position="455"/>
    </location>
</feature>
<dbReference type="Gene3D" id="1.25.40.10">
    <property type="entry name" value="Tetratricopeptide repeat domain"/>
    <property type="match status" value="5"/>
</dbReference>
<dbReference type="EMBL" id="NBSK02000006">
    <property type="protein sequence ID" value="KAJ0200932.1"/>
    <property type="molecule type" value="Genomic_DNA"/>
</dbReference>
<gene>
    <name evidence="5" type="ORF">LSAT_V11C600313090</name>
</gene>
<dbReference type="FunFam" id="1.25.40.10:FF:000227">
    <property type="entry name" value="Pentatricopeptide repeat-containing protein At3g13880"/>
    <property type="match status" value="1"/>
</dbReference>
<dbReference type="AlphaFoldDB" id="A0A9R1V661"/>
<dbReference type="InterPro" id="IPR002885">
    <property type="entry name" value="PPR_rpt"/>
</dbReference>
<dbReference type="InterPro" id="IPR046849">
    <property type="entry name" value="E2_motif"/>
</dbReference>
<dbReference type="FunFam" id="1.25.40.10:FF:000361">
    <property type="entry name" value="Pentatricopeptide repeat-containing protein chloroplastic"/>
    <property type="match status" value="1"/>
</dbReference>
<sequence length="820" mass="91121">MLLQRKPAKIPSLSDIINVSSGALTPSINKASSWFNTGDKTIPPPELGNSLDDATYTKLILSSTQSGCSAHGKLVQSHMVKTGYNPTLFLHNTLLNMYFKCNESDLALQLFDEMPERNVVSWNSLISGYTQLGQYIFAKEAFIKARTTNVNLSKHTLASLLSICAQTGDLELGKVIHSLIIVTGVGIDAFLTNPLIAMYSKCGRIDQARITFNKCNQLDDVSWNSMISGYAKSNLHNEMLQILVKMHQCEVRFSSYVLGSVLKACCSNFNHSLIWGKLLHSCSIKLGWDLDVVVGTALLDMYSKIGELHDAISIFNLLPNKNVVMCNAMISGMLKFGNKSLNLFLEMQRNGFRPSEFTFSTMIKACIISEDFEFGKQIHALICKNNFDKDKYIGSVLVEFYSKWGSMEDALLCFKSTNKQDIVTWTSMIVGHAQNGEFEKSLILFCKLLSFGLKPDEYTISNVLSCCGNLGSVRCGEGIQCYSVKGGIGDSGVVLNSLIHMYAKSGDIDCANRVFEVADKCDVVAWSSMICSSAHHGCAKETLRVFEMMIESGIVPNDVAFLGVLTACSHGGLVEEGLRYYETMKGEYSISPTEKHCTCMVDLLGRAGRLYDAKSFITNSNFKNTPVMWRALLSSCRIHKNTEVGKQVAETLIELEPESSSSYVLLYNVYTDAGMESEATKIRDLMSTRRIKKEPGLSWIEVGNRVSSFLVGDKSHPQSESIYVKLNDVFEKIKKVGYRNEKKGNGFMVNPHSEKLAVCFGLISLGGGAPLRVMKNLRVCEDCHVVMKLISKVEKREIVLRDLSRFHRFTDGICSCGDYW</sequence>
<dbReference type="FunFam" id="1.25.40.10:FF:000343">
    <property type="entry name" value="Pentatricopeptide repeat-containing protein At3g58590"/>
    <property type="match status" value="1"/>
</dbReference>
<dbReference type="Pfam" id="PF14432">
    <property type="entry name" value="DYW_deaminase"/>
    <property type="match status" value="1"/>
</dbReference>
<feature type="repeat" description="PPR" evidence="3">
    <location>
        <begin position="219"/>
        <end position="253"/>
    </location>
</feature>
<dbReference type="PANTHER" id="PTHR47926:SF381">
    <property type="entry name" value="DYW DOMAIN-CONTAINING PROTEIN"/>
    <property type="match status" value="1"/>
</dbReference>
<dbReference type="Gramene" id="rna-gnl|WGS:NBSK|LSAT_6X37520_mrna">
    <property type="protein sequence ID" value="cds-PLY90651.1"/>
    <property type="gene ID" value="gene-LSAT_6X37520"/>
</dbReference>
<dbReference type="Proteomes" id="UP000235145">
    <property type="component" value="Unassembled WGS sequence"/>
</dbReference>
<dbReference type="Pfam" id="PF13041">
    <property type="entry name" value="PPR_2"/>
    <property type="match status" value="2"/>
</dbReference>
<dbReference type="Pfam" id="PF20430">
    <property type="entry name" value="Eplus_motif"/>
    <property type="match status" value="1"/>
</dbReference>
<protein>
    <recommendedName>
        <fullName evidence="4">DYW domain-containing protein</fullName>
    </recommendedName>
</protein>
<evidence type="ECO:0000256" key="2">
    <source>
        <dbReference type="ARBA" id="ARBA00022737"/>
    </source>
</evidence>
<feature type="repeat" description="PPR" evidence="3">
    <location>
        <begin position="522"/>
        <end position="556"/>
    </location>
</feature>
<evidence type="ECO:0000313" key="6">
    <source>
        <dbReference type="Proteomes" id="UP000235145"/>
    </source>
</evidence>
<name>A0A9R1V661_LACSA</name>
<accession>A0A9R1V661</accession>
<reference evidence="5 6" key="1">
    <citation type="journal article" date="2017" name="Nat. Commun.">
        <title>Genome assembly with in vitro proximity ligation data and whole-genome triplication in lettuce.</title>
        <authorList>
            <person name="Reyes-Chin-Wo S."/>
            <person name="Wang Z."/>
            <person name="Yang X."/>
            <person name="Kozik A."/>
            <person name="Arikit S."/>
            <person name="Song C."/>
            <person name="Xia L."/>
            <person name="Froenicke L."/>
            <person name="Lavelle D.O."/>
            <person name="Truco M.J."/>
            <person name="Xia R."/>
            <person name="Zhu S."/>
            <person name="Xu C."/>
            <person name="Xu H."/>
            <person name="Xu X."/>
            <person name="Cox K."/>
            <person name="Korf I."/>
            <person name="Meyers B.C."/>
            <person name="Michelmore R.W."/>
        </authorList>
    </citation>
    <scope>NUCLEOTIDE SEQUENCE [LARGE SCALE GENOMIC DNA]</scope>
    <source>
        <strain evidence="6">cv. Salinas</strain>
        <tissue evidence="5">Seedlings</tissue>
    </source>
</reference>
<proteinExistence type="inferred from homology"/>
<dbReference type="FunFam" id="1.25.40.10:FF:000776">
    <property type="entry name" value="Pentatricopeptide repeat-containing protein At3g13880"/>
    <property type="match status" value="1"/>
</dbReference>
<dbReference type="PROSITE" id="PS51375">
    <property type="entry name" value="PPR"/>
    <property type="match status" value="4"/>
</dbReference>
<dbReference type="Pfam" id="PF01535">
    <property type="entry name" value="PPR"/>
    <property type="match status" value="5"/>
</dbReference>
<comment type="caution">
    <text evidence="5">The sequence shown here is derived from an EMBL/GenBank/DDBJ whole genome shotgun (WGS) entry which is preliminary data.</text>
</comment>
<dbReference type="Pfam" id="PF20431">
    <property type="entry name" value="E_motif"/>
    <property type="match status" value="1"/>
</dbReference>
<dbReference type="GO" id="GO:0009451">
    <property type="term" value="P:RNA modification"/>
    <property type="evidence" value="ECO:0000318"/>
    <property type="project" value="GO_Central"/>
</dbReference>
<dbReference type="InterPro" id="IPR032867">
    <property type="entry name" value="DYW_dom"/>
</dbReference>
<dbReference type="InterPro" id="IPR046960">
    <property type="entry name" value="PPR_At4g14850-like_plant"/>
</dbReference>
<dbReference type="InterPro" id="IPR046848">
    <property type="entry name" value="E_motif"/>
</dbReference>
<keyword evidence="6" id="KW-1185">Reference proteome</keyword>
<evidence type="ECO:0000256" key="3">
    <source>
        <dbReference type="PROSITE-ProRule" id="PRU00708"/>
    </source>
</evidence>
<keyword evidence="2" id="KW-0677">Repeat</keyword>
<evidence type="ECO:0000313" key="5">
    <source>
        <dbReference type="EMBL" id="KAJ0200932.1"/>
    </source>
</evidence>
<dbReference type="OrthoDB" id="1860728at2759"/>
<dbReference type="InterPro" id="IPR011990">
    <property type="entry name" value="TPR-like_helical_dom_sf"/>
</dbReference>
<feature type="repeat" description="PPR" evidence="3">
    <location>
        <begin position="87"/>
        <end position="121"/>
    </location>
</feature>
<feature type="domain" description="DYW" evidence="4">
    <location>
        <begin position="747"/>
        <end position="820"/>
    </location>
</feature>
<dbReference type="NCBIfam" id="TIGR00756">
    <property type="entry name" value="PPR"/>
    <property type="match status" value="4"/>
</dbReference>
<dbReference type="PANTHER" id="PTHR47926">
    <property type="entry name" value="PENTATRICOPEPTIDE REPEAT-CONTAINING PROTEIN"/>
    <property type="match status" value="1"/>
</dbReference>